<reference evidence="1 2" key="1">
    <citation type="submission" date="2018-08" db="EMBL/GenBank/DDBJ databases">
        <title>Genomic Encyclopedia of Archaeal and Bacterial Type Strains, Phase II (KMG-II): from individual species to whole genera.</title>
        <authorList>
            <person name="Goeker M."/>
        </authorList>
    </citation>
    <scope>NUCLEOTIDE SEQUENCE [LARGE SCALE GENOMIC DNA]</scope>
    <source>
        <strain evidence="1 2">DSM 17099</strain>
    </source>
</reference>
<comment type="caution">
    <text evidence="1">The sequence shown here is derived from an EMBL/GenBank/DDBJ whole genome shotgun (WGS) entry which is preliminary data.</text>
</comment>
<dbReference type="PANTHER" id="PTHR37850:SF3">
    <property type="entry name" value="BLR7815 PROTEIN"/>
    <property type="match status" value="1"/>
</dbReference>
<dbReference type="PANTHER" id="PTHR37850">
    <property type="entry name" value="STRU PROTEIN"/>
    <property type="match status" value="1"/>
</dbReference>
<dbReference type="EMBL" id="QTUJ01000001">
    <property type="protein sequence ID" value="REF73601.1"/>
    <property type="molecule type" value="Genomic_DNA"/>
</dbReference>
<dbReference type="Proteomes" id="UP000256941">
    <property type="component" value="Unassembled WGS sequence"/>
</dbReference>
<accession>A0A3D9XV58</accession>
<dbReference type="AlphaFoldDB" id="A0A3D9XV58"/>
<name>A0A3D9XV58_PARVE</name>
<gene>
    <name evidence="1" type="ORF">BDD41_2172</name>
</gene>
<sequence length="173" mass="18658">MAASCRIGVVDYSIGKGVAPACSASSSRSIPRAGADGDLKVGPGPCFSIFRPYHLTSLEVPLSAIRAVIKGQPDMEPADHPVAECVAVAKRDLNPGDTLGKIGEYDYRGFAMTWKDARNQKAMPLGLAERAVVNRPIKAGERLTYENCTPCDDFIVTKIRQRMDQADSRFADA</sequence>
<dbReference type="CDD" id="cd11616">
    <property type="entry name" value="SAF_DH_OX_like"/>
    <property type="match status" value="1"/>
</dbReference>
<evidence type="ECO:0008006" key="3">
    <source>
        <dbReference type="Google" id="ProtNLM"/>
    </source>
</evidence>
<proteinExistence type="predicted"/>
<protein>
    <recommendedName>
        <fullName evidence="3">SAF domain-containing protein</fullName>
    </recommendedName>
</protein>
<evidence type="ECO:0000313" key="1">
    <source>
        <dbReference type="EMBL" id="REF73601.1"/>
    </source>
</evidence>
<organism evidence="1 2">
    <name type="scientific">Paracoccus versutus</name>
    <name type="common">Thiobacillus versutus</name>
    <dbReference type="NCBI Taxonomy" id="34007"/>
    <lineage>
        <taxon>Bacteria</taxon>
        <taxon>Pseudomonadati</taxon>
        <taxon>Pseudomonadota</taxon>
        <taxon>Alphaproteobacteria</taxon>
        <taxon>Rhodobacterales</taxon>
        <taxon>Paracoccaceae</taxon>
        <taxon>Paracoccus</taxon>
    </lineage>
</organism>
<dbReference type="RefSeq" id="WP_420872911.1">
    <property type="nucleotide sequence ID" value="NZ_QTUJ01000001.1"/>
</dbReference>
<evidence type="ECO:0000313" key="2">
    <source>
        <dbReference type="Proteomes" id="UP000256941"/>
    </source>
</evidence>